<feature type="domain" description="EF-hand" evidence="4">
    <location>
        <begin position="517"/>
        <end position="552"/>
    </location>
</feature>
<dbReference type="Proteomes" id="UP000516437">
    <property type="component" value="Chromosome 5"/>
</dbReference>
<dbReference type="FunFam" id="1.10.238.10:FF:000287">
    <property type="entry name" value="Probable GTP diphosphokinase CRSH, chloroplastic"/>
    <property type="match status" value="1"/>
</dbReference>
<dbReference type="Gene3D" id="1.10.238.10">
    <property type="entry name" value="EF-hand"/>
    <property type="match status" value="1"/>
</dbReference>
<dbReference type="Gene3D" id="1.10.3210.10">
    <property type="entry name" value="Hypothetical protein af1432"/>
    <property type="match status" value="1"/>
</dbReference>
<dbReference type="SUPFAM" id="SSF47473">
    <property type="entry name" value="EF-hand"/>
    <property type="match status" value="1"/>
</dbReference>
<gene>
    <name evidence="5" type="ORF">CJ030_MR5G021883</name>
</gene>
<keyword evidence="3" id="KW-1133">Transmembrane helix</keyword>
<protein>
    <recommendedName>
        <fullName evidence="4">EF-hand domain-containing protein</fullName>
    </recommendedName>
</protein>
<evidence type="ECO:0000313" key="5">
    <source>
        <dbReference type="EMBL" id="KAB1213751.1"/>
    </source>
</evidence>
<feature type="region of interest" description="Disordered" evidence="2">
    <location>
        <begin position="752"/>
        <end position="800"/>
    </location>
</feature>
<dbReference type="GO" id="GO:0015969">
    <property type="term" value="P:guanosine tetraphosphate metabolic process"/>
    <property type="evidence" value="ECO:0007669"/>
    <property type="project" value="InterPro"/>
</dbReference>
<reference evidence="5 6" key="1">
    <citation type="journal article" date="2019" name="Plant Biotechnol. J.">
        <title>The red bayberry genome and genetic basis of sex determination.</title>
        <authorList>
            <person name="Jia H.M."/>
            <person name="Jia H.J."/>
            <person name="Cai Q.L."/>
            <person name="Wang Y."/>
            <person name="Zhao H.B."/>
            <person name="Yang W.F."/>
            <person name="Wang G.Y."/>
            <person name="Li Y.H."/>
            <person name="Zhan D.L."/>
            <person name="Shen Y.T."/>
            <person name="Niu Q.F."/>
            <person name="Chang L."/>
            <person name="Qiu J."/>
            <person name="Zhao L."/>
            <person name="Xie H.B."/>
            <person name="Fu W.Y."/>
            <person name="Jin J."/>
            <person name="Li X.W."/>
            <person name="Jiao Y."/>
            <person name="Zhou C.C."/>
            <person name="Tu T."/>
            <person name="Chai C.Y."/>
            <person name="Gao J.L."/>
            <person name="Fan L.J."/>
            <person name="van de Weg E."/>
            <person name="Wang J.Y."/>
            <person name="Gao Z.S."/>
        </authorList>
    </citation>
    <scope>NUCLEOTIDE SEQUENCE [LARGE SCALE GENOMIC DNA]</scope>
    <source>
        <tissue evidence="5">Leaves</tissue>
    </source>
</reference>
<dbReference type="SUPFAM" id="SSF109604">
    <property type="entry name" value="HD-domain/PDEase-like"/>
    <property type="match status" value="1"/>
</dbReference>
<dbReference type="GO" id="GO:0005509">
    <property type="term" value="F:calcium ion binding"/>
    <property type="evidence" value="ECO:0007669"/>
    <property type="project" value="InterPro"/>
</dbReference>
<dbReference type="CDD" id="cd05399">
    <property type="entry name" value="NT_Rel-Spo_like"/>
    <property type="match status" value="1"/>
</dbReference>
<comment type="caution">
    <text evidence="5">The sequence shown here is derived from an EMBL/GenBank/DDBJ whole genome shotgun (WGS) entry which is preliminary data.</text>
</comment>
<dbReference type="PROSITE" id="PS00018">
    <property type="entry name" value="EF_HAND_1"/>
    <property type="match status" value="2"/>
</dbReference>
<dbReference type="InterPro" id="IPR018247">
    <property type="entry name" value="EF_Hand_1_Ca_BS"/>
</dbReference>
<feature type="transmembrane region" description="Helical" evidence="3">
    <location>
        <begin position="700"/>
        <end position="720"/>
    </location>
</feature>
<evidence type="ECO:0000256" key="3">
    <source>
        <dbReference type="SAM" id="Phobius"/>
    </source>
</evidence>
<dbReference type="SUPFAM" id="SSF81301">
    <property type="entry name" value="Nucleotidyltransferase"/>
    <property type="match status" value="1"/>
</dbReference>
<dbReference type="PROSITE" id="PS50222">
    <property type="entry name" value="EF_HAND_2"/>
    <property type="match status" value="2"/>
</dbReference>
<dbReference type="InterPro" id="IPR007685">
    <property type="entry name" value="RelA_SpoT"/>
</dbReference>
<proteinExistence type="predicted"/>
<keyword evidence="6" id="KW-1185">Reference proteome</keyword>
<feature type="domain" description="EF-hand" evidence="4">
    <location>
        <begin position="554"/>
        <end position="586"/>
    </location>
</feature>
<dbReference type="Pfam" id="PF03151">
    <property type="entry name" value="TPT"/>
    <property type="match status" value="1"/>
</dbReference>
<sequence>MELLRCAQEVFFQDPTTKLRFVFPSNPTTARALLRGRLSSLRLRRLRCNCRVAVASAEVGALVEQAGGKRVVELVGAFNELTETMKNVHSSTSSSQTLLFKSLKLSIPILHSLPLAPDGRSPLSKALSLALLLAHLQNCALESEAGAASISRITSIRFRCVAFINSSQFLASWPILQMDAEVISAGILRQVLEAGAVSILEVRDRISVGTSHLLHESLRVKNMSSKVEVLDDDSAAALRKFCLTFYDIRAVILDLALKLDIMRHLDYLPRYQQQMLALEVMKIHAPLAHAVGTNFLSLELEDLSFRYLFPCSYLYVDTWLRSHERGGSYEPLIDVYKERLLQSLKIDSLLADMVDDILVKGRYKSRYSTMKKLLRDGRRPEEVNDILALRVILKPRSGSDVGEQACYRAREIIRSLWEEIPQRTKDYIAKPKANGYQSLHMAVDVSEDVKARPLMEIQIRTTEMEMLADAGTASHSLYKGGLTDPEEAKRLKALVMAAAELAALRLKDLPSTNHKGNEIDQRDRVFQLLDKNGDGRISIEELMEVMEELGAPGEDAREMMQVLDANSDGSLSSDEFDRFQKQVELLRNLEDKDDEYRTMLNEKLHMADSSGLIQVYSKELGFVFLFVPWFLLEKPVMQVSENQFNFWIFFSNALCALALNFSIFLVIGRTGAVTIRVAGVLKDWILIALSTVIFPESTITGLNITGYAIALCGVVMYNYIKVRDVRASQQPAENLPERITKDWKLEKKSSDIFVPNNDGGKGSSGGNHAASDSNVDEEAPLLSTSRFSHIGRMQHMRDSQ</sequence>
<keyword evidence="3" id="KW-0472">Membrane</keyword>
<dbReference type="Gene3D" id="3.30.460.10">
    <property type="entry name" value="Beta Polymerase, domain 2"/>
    <property type="match status" value="1"/>
</dbReference>
<dbReference type="EMBL" id="RXIC02000023">
    <property type="protein sequence ID" value="KAB1213751.1"/>
    <property type="molecule type" value="Genomic_DNA"/>
</dbReference>
<evidence type="ECO:0000313" key="6">
    <source>
        <dbReference type="Proteomes" id="UP000516437"/>
    </source>
</evidence>
<dbReference type="Pfam" id="PF04607">
    <property type="entry name" value="RelA_SpoT"/>
    <property type="match status" value="1"/>
</dbReference>
<name>A0A6A1VLI7_9ROSI</name>
<dbReference type="InterPro" id="IPR004853">
    <property type="entry name" value="Sugar_P_trans_dom"/>
</dbReference>
<evidence type="ECO:0000256" key="2">
    <source>
        <dbReference type="SAM" id="MobiDB-lite"/>
    </source>
</evidence>
<dbReference type="PANTHER" id="PTHR21262:SF12">
    <property type="entry name" value="GTP DIPHOSPHOKINASE CRSH, CHLOROPLASTIC-RELATED"/>
    <property type="match status" value="1"/>
</dbReference>
<dbReference type="InterPro" id="IPR043519">
    <property type="entry name" value="NT_sf"/>
</dbReference>
<keyword evidence="1" id="KW-0106">Calcium</keyword>
<organism evidence="5 6">
    <name type="scientific">Morella rubra</name>
    <name type="common">Chinese bayberry</name>
    <dbReference type="NCBI Taxonomy" id="262757"/>
    <lineage>
        <taxon>Eukaryota</taxon>
        <taxon>Viridiplantae</taxon>
        <taxon>Streptophyta</taxon>
        <taxon>Embryophyta</taxon>
        <taxon>Tracheophyta</taxon>
        <taxon>Spermatophyta</taxon>
        <taxon>Magnoliopsida</taxon>
        <taxon>eudicotyledons</taxon>
        <taxon>Gunneridae</taxon>
        <taxon>Pentapetalae</taxon>
        <taxon>rosids</taxon>
        <taxon>fabids</taxon>
        <taxon>Fagales</taxon>
        <taxon>Myricaceae</taxon>
        <taxon>Morella</taxon>
    </lineage>
</organism>
<dbReference type="InterPro" id="IPR011992">
    <property type="entry name" value="EF-hand-dom_pair"/>
</dbReference>
<dbReference type="PANTHER" id="PTHR21262">
    <property type="entry name" value="GUANOSINE-3',5'-BIS DIPHOSPHATE 3'-PYROPHOSPHOHYDROLASE"/>
    <property type="match status" value="1"/>
</dbReference>
<keyword evidence="3" id="KW-0812">Transmembrane</keyword>
<evidence type="ECO:0000259" key="4">
    <source>
        <dbReference type="PROSITE" id="PS50222"/>
    </source>
</evidence>
<dbReference type="FunFam" id="3.30.460.10:FF:000025">
    <property type="entry name" value="probable GTP diphosphokinase CRSH, chloroplastic"/>
    <property type="match status" value="1"/>
</dbReference>
<accession>A0A6A1VLI7</accession>
<feature type="transmembrane region" description="Helical" evidence="3">
    <location>
        <begin position="673"/>
        <end position="694"/>
    </location>
</feature>
<dbReference type="Pfam" id="PF13328">
    <property type="entry name" value="HD_4"/>
    <property type="match status" value="1"/>
</dbReference>
<dbReference type="AlphaFoldDB" id="A0A6A1VLI7"/>
<dbReference type="OrthoDB" id="427950at2759"/>
<dbReference type="SMART" id="SM00954">
    <property type="entry name" value="RelA_SpoT"/>
    <property type="match status" value="1"/>
</dbReference>
<dbReference type="Pfam" id="PF13499">
    <property type="entry name" value="EF-hand_7"/>
    <property type="match status" value="1"/>
</dbReference>
<dbReference type="SMART" id="SM00054">
    <property type="entry name" value="EFh"/>
    <property type="match status" value="2"/>
</dbReference>
<evidence type="ECO:0000256" key="1">
    <source>
        <dbReference type="ARBA" id="ARBA00022837"/>
    </source>
</evidence>
<feature type="transmembrane region" description="Helical" evidence="3">
    <location>
        <begin position="644"/>
        <end position="666"/>
    </location>
</feature>
<dbReference type="InterPro" id="IPR002048">
    <property type="entry name" value="EF_hand_dom"/>
</dbReference>